<dbReference type="OrthoDB" id="9809727at2"/>
<protein>
    <recommendedName>
        <fullName evidence="4">DUF928 domain-containing protein</fullName>
    </recommendedName>
</protein>
<dbReference type="AlphaFoldDB" id="A0A4Q1D7K4"/>
<dbReference type="EMBL" id="SDHZ01000001">
    <property type="protein sequence ID" value="RXK85264.1"/>
    <property type="molecule type" value="Genomic_DNA"/>
</dbReference>
<feature type="chain" id="PRO_5020877001" description="DUF928 domain-containing protein" evidence="1">
    <location>
        <begin position="20"/>
        <end position="365"/>
    </location>
</feature>
<dbReference type="Proteomes" id="UP000290545">
    <property type="component" value="Unassembled WGS sequence"/>
</dbReference>
<reference evidence="2 3" key="1">
    <citation type="submission" date="2019-01" db="EMBL/GenBank/DDBJ databases">
        <title>Filimonas sp. strain TTM-71.</title>
        <authorList>
            <person name="Chen W.-M."/>
        </authorList>
    </citation>
    <scope>NUCLEOTIDE SEQUENCE [LARGE SCALE GENOMIC DNA]</scope>
    <source>
        <strain evidence="2 3">TTM-71</strain>
    </source>
</reference>
<dbReference type="InterPro" id="IPR013783">
    <property type="entry name" value="Ig-like_fold"/>
</dbReference>
<evidence type="ECO:0000313" key="3">
    <source>
        <dbReference type="Proteomes" id="UP000290545"/>
    </source>
</evidence>
<proteinExistence type="predicted"/>
<gene>
    <name evidence="2" type="ORF">ESB13_00085</name>
</gene>
<evidence type="ECO:0000313" key="2">
    <source>
        <dbReference type="EMBL" id="RXK85264.1"/>
    </source>
</evidence>
<organism evidence="2 3">
    <name type="scientific">Filimonas effusa</name>
    <dbReference type="NCBI Taxonomy" id="2508721"/>
    <lineage>
        <taxon>Bacteria</taxon>
        <taxon>Pseudomonadati</taxon>
        <taxon>Bacteroidota</taxon>
        <taxon>Chitinophagia</taxon>
        <taxon>Chitinophagales</taxon>
        <taxon>Chitinophagaceae</taxon>
        <taxon>Filimonas</taxon>
    </lineage>
</organism>
<keyword evidence="1" id="KW-0732">Signal</keyword>
<evidence type="ECO:0008006" key="4">
    <source>
        <dbReference type="Google" id="ProtNLM"/>
    </source>
</evidence>
<comment type="caution">
    <text evidence="2">The sequence shown here is derived from an EMBL/GenBank/DDBJ whole genome shotgun (WGS) entry which is preliminary data.</text>
</comment>
<feature type="signal peptide" evidence="1">
    <location>
        <begin position="1"/>
        <end position="19"/>
    </location>
</feature>
<dbReference type="Gene3D" id="2.60.40.10">
    <property type="entry name" value="Immunoglobulins"/>
    <property type="match status" value="1"/>
</dbReference>
<dbReference type="RefSeq" id="WP_129001016.1">
    <property type="nucleotide sequence ID" value="NZ_SDHZ01000001.1"/>
</dbReference>
<name>A0A4Q1D7K4_9BACT</name>
<sequence length="365" mass="40967">MKQLKVFLLMIFIGSYCSAQVNFVFLPDVNARTVDGLGVFQVQNLTGKPIAGNVIIIVSEQATLKSGVVVIKTPLVTLPAGNSVFPRNSFVNSSFSFSNNAYASIVSQTRNFPPGEYNFCFRFKPEDKQADESENCFDGSVQPMVPISLLNPADKDTICQKRPVLSWQPPMPFTSAMRFRLLLTEKKKGASVMNLLANAPLVLLDNITSTTVSFPSFAADLKEGHTYCWQVIAYQQGVIISRSEIWEFTVQCTETPPKRTADSYRELKQLVNGNYYIANRYISFAFTNAYRQEKLNYRIIDLTNGLKEIKNTPDVYLVPGLNKIDIDITELGLTVGQSYALKIKPFNEPELEVRFVYKDADPVNK</sequence>
<accession>A0A4Q1D7K4</accession>
<evidence type="ECO:0000256" key="1">
    <source>
        <dbReference type="SAM" id="SignalP"/>
    </source>
</evidence>
<keyword evidence="3" id="KW-1185">Reference proteome</keyword>